<dbReference type="EMBL" id="BFAD01000003">
    <property type="protein sequence ID" value="GBE80351.1"/>
    <property type="molecule type" value="Genomic_DNA"/>
</dbReference>
<dbReference type="RefSeq" id="XP_027611264.1">
    <property type="nucleotide sequence ID" value="XM_027755463.1"/>
</dbReference>
<dbReference type="InterPro" id="IPR043129">
    <property type="entry name" value="ATPase_NBD"/>
</dbReference>
<dbReference type="GO" id="GO:0140662">
    <property type="term" value="F:ATP-dependent protein folding chaperone"/>
    <property type="evidence" value="ECO:0007669"/>
    <property type="project" value="InterPro"/>
</dbReference>
<evidence type="ECO:0000256" key="1">
    <source>
        <dbReference type="ARBA" id="ARBA00022741"/>
    </source>
</evidence>
<evidence type="ECO:0000256" key="3">
    <source>
        <dbReference type="SAM" id="MobiDB-lite"/>
    </source>
</evidence>
<dbReference type="GeneID" id="38777268"/>
<dbReference type="GO" id="GO:0005524">
    <property type="term" value="F:ATP binding"/>
    <property type="evidence" value="ECO:0007669"/>
    <property type="project" value="UniProtKB-KW"/>
</dbReference>
<dbReference type="PANTHER" id="PTHR19375">
    <property type="entry name" value="HEAT SHOCK PROTEIN 70KDA"/>
    <property type="match status" value="1"/>
</dbReference>
<keyword evidence="2" id="KW-0067">ATP-binding</keyword>
<sequence>METSTTLRVRQHRMQALLQVFRYFVLSTSRRLLPSRTFLKKGGESQNIFYDLGGGTFDVYLLSIDEDVFKVLATAGDTHLGDSLNRCLQEPEDSRQQSTRLEIESFESDNDFSEMLTRAKFQELNMDLLRKTMRPIEQVLKDANLKKEDTDESAEDREHKEPSQGISPNEAVAYVVALQDGILSRDESLGHVVLVNVCP</sequence>
<organism evidence="4 5">
    <name type="scientific">Sparassis crispa</name>
    <dbReference type="NCBI Taxonomy" id="139825"/>
    <lineage>
        <taxon>Eukaryota</taxon>
        <taxon>Fungi</taxon>
        <taxon>Dikarya</taxon>
        <taxon>Basidiomycota</taxon>
        <taxon>Agaricomycotina</taxon>
        <taxon>Agaricomycetes</taxon>
        <taxon>Polyporales</taxon>
        <taxon>Sparassidaceae</taxon>
        <taxon>Sparassis</taxon>
    </lineage>
</organism>
<evidence type="ECO:0000256" key="2">
    <source>
        <dbReference type="ARBA" id="ARBA00022840"/>
    </source>
</evidence>
<feature type="region of interest" description="Disordered" evidence="3">
    <location>
        <begin position="140"/>
        <end position="168"/>
    </location>
</feature>
<dbReference type="SUPFAM" id="SSF53067">
    <property type="entry name" value="Actin-like ATPase domain"/>
    <property type="match status" value="1"/>
</dbReference>
<comment type="caution">
    <text evidence="4">The sequence shown here is derived from an EMBL/GenBank/DDBJ whole genome shotgun (WGS) entry which is preliminary data.</text>
</comment>
<dbReference type="Gene3D" id="3.30.420.40">
    <property type="match status" value="2"/>
</dbReference>
<dbReference type="InParanoid" id="A0A401GDY9"/>
<feature type="compositionally biased region" description="Basic and acidic residues" evidence="3">
    <location>
        <begin position="140"/>
        <end position="149"/>
    </location>
</feature>
<dbReference type="Pfam" id="PF00012">
    <property type="entry name" value="HSP70"/>
    <property type="match status" value="2"/>
</dbReference>
<dbReference type="Gene3D" id="3.90.640.10">
    <property type="entry name" value="Actin, Chain A, domain 4"/>
    <property type="match status" value="1"/>
</dbReference>
<protein>
    <submittedName>
        <fullName evidence="4">Uncharacterized protein</fullName>
    </submittedName>
</protein>
<keyword evidence="1" id="KW-0547">Nucleotide-binding</keyword>
<dbReference type="Proteomes" id="UP000287166">
    <property type="component" value="Unassembled WGS sequence"/>
</dbReference>
<dbReference type="OrthoDB" id="3254459at2759"/>
<reference evidence="4 5" key="1">
    <citation type="journal article" date="2018" name="Sci. Rep.">
        <title>Genome sequence of the cauliflower mushroom Sparassis crispa (Hanabiratake) and its association with beneficial usage.</title>
        <authorList>
            <person name="Kiyama R."/>
            <person name="Furutani Y."/>
            <person name="Kawaguchi K."/>
            <person name="Nakanishi T."/>
        </authorList>
    </citation>
    <scope>NUCLEOTIDE SEQUENCE [LARGE SCALE GENOMIC DNA]</scope>
</reference>
<evidence type="ECO:0000313" key="5">
    <source>
        <dbReference type="Proteomes" id="UP000287166"/>
    </source>
</evidence>
<proteinExistence type="predicted"/>
<evidence type="ECO:0000313" key="4">
    <source>
        <dbReference type="EMBL" id="GBE80351.1"/>
    </source>
</evidence>
<dbReference type="STRING" id="139825.A0A401GDY9"/>
<accession>A0A401GDY9</accession>
<dbReference type="AlphaFoldDB" id="A0A401GDY9"/>
<keyword evidence="5" id="KW-1185">Reference proteome</keyword>
<dbReference type="InterPro" id="IPR013126">
    <property type="entry name" value="Hsp_70_fam"/>
</dbReference>
<name>A0A401GDY9_9APHY</name>
<gene>
    <name evidence="4" type="ORF">SCP_0300660</name>
</gene>